<gene>
    <name evidence="2" type="ORF">ILEXP_LOCUS10731</name>
</gene>
<protein>
    <submittedName>
        <fullName evidence="2">Uncharacterized protein</fullName>
    </submittedName>
</protein>
<keyword evidence="1" id="KW-0812">Transmembrane</keyword>
<evidence type="ECO:0000313" key="3">
    <source>
        <dbReference type="Proteomes" id="UP001642360"/>
    </source>
</evidence>
<dbReference type="EMBL" id="CAUOFW020001279">
    <property type="protein sequence ID" value="CAK9143035.1"/>
    <property type="molecule type" value="Genomic_DNA"/>
</dbReference>
<evidence type="ECO:0000256" key="1">
    <source>
        <dbReference type="SAM" id="Phobius"/>
    </source>
</evidence>
<comment type="caution">
    <text evidence="2">The sequence shown here is derived from an EMBL/GenBank/DDBJ whole genome shotgun (WGS) entry which is preliminary data.</text>
</comment>
<organism evidence="2 3">
    <name type="scientific">Ilex paraguariensis</name>
    <name type="common">yerba mate</name>
    <dbReference type="NCBI Taxonomy" id="185542"/>
    <lineage>
        <taxon>Eukaryota</taxon>
        <taxon>Viridiplantae</taxon>
        <taxon>Streptophyta</taxon>
        <taxon>Embryophyta</taxon>
        <taxon>Tracheophyta</taxon>
        <taxon>Spermatophyta</taxon>
        <taxon>Magnoliopsida</taxon>
        <taxon>eudicotyledons</taxon>
        <taxon>Gunneridae</taxon>
        <taxon>Pentapetalae</taxon>
        <taxon>asterids</taxon>
        <taxon>campanulids</taxon>
        <taxon>Aquifoliales</taxon>
        <taxon>Aquifoliaceae</taxon>
        <taxon>Ilex</taxon>
    </lineage>
</organism>
<sequence length="149" mass="17077">MEHKGKVGFKLNHVDSQCEDADAARVLNDNVEESEIDSDYDNAQGQSFECESFYDNEYEMDDHLLYENVICNSIEVYSEHCNEKEVKGNSKSATAQIIEASQCPPQSQATATKSQYRPKLLVSHLLILTFVHFGPMRLFRLYLFLMEPD</sequence>
<evidence type="ECO:0000313" key="2">
    <source>
        <dbReference type="EMBL" id="CAK9143035.1"/>
    </source>
</evidence>
<proteinExistence type="predicted"/>
<dbReference type="AlphaFoldDB" id="A0ABC8REH3"/>
<keyword evidence="3" id="KW-1185">Reference proteome</keyword>
<name>A0ABC8REH3_9AQUA</name>
<feature type="transmembrane region" description="Helical" evidence="1">
    <location>
        <begin position="120"/>
        <end position="139"/>
    </location>
</feature>
<keyword evidence="1" id="KW-0472">Membrane</keyword>
<dbReference type="Proteomes" id="UP001642360">
    <property type="component" value="Unassembled WGS sequence"/>
</dbReference>
<accession>A0ABC8REH3</accession>
<reference evidence="2 3" key="1">
    <citation type="submission" date="2024-02" db="EMBL/GenBank/DDBJ databases">
        <authorList>
            <person name="Vignale AGUSTIN F."/>
            <person name="Sosa J E."/>
            <person name="Modenutti C."/>
        </authorList>
    </citation>
    <scope>NUCLEOTIDE SEQUENCE [LARGE SCALE GENOMIC DNA]</scope>
</reference>
<keyword evidence="1" id="KW-1133">Transmembrane helix</keyword>